<evidence type="ECO:0000259" key="12">
    <source>
        <dbReference type="Pfam" id="PF01593"/>
    </source>
</evidence>
<keyword evidence="14" id="KW-1185">Reference proteome</keyword>
<accession>A0A2N5HSI0</accession>
<evidence type="ECO:0000256" key="2">
    <source>
        <dbReference type="ARBA" id="ARBA00001974"/>
    </source>
</evidence>
<comment type="cofactor">
    <cofactor evidence="2 11">
        <name>FAD</name>
        <dbReference type="ChEBI" id="CHEBI:57692"/>
    </cofactor>
</comment>
<organism evidence="13 14">
    <name type="scientific">Neobacillus cucumis</name>
    <dbReference type="NCBI Taxonomy" id="1740721"/>
    <lineage>
        <taxon>Bacteria</taxon>
        <taxon>Bacillati</taxon>
        <taxon>Bacillota</taxon>
        <taxon>Bacilli</taxon>
        <taxon>Bacillales</taxon>
        <taxon>Bacillaceae</taxon>
        <taxon>Neobacillus</taxon>
    </lineage>
</organism>
<evidence type="ECO:0000256" key="3">
    <source>
        <dbReference type="ARBA" id="ARBA00004744"/>
    </source>
</evidence>
<dbReference type="Gene3D" id="1.10.3110.10">
    <property type="entry name" value="protoporphyrinogen ix oxidase, domain 3"/>
    <property type="match status" value="1"/>
</dbReference>
<comment type="caution">
    <text evidence="13">The sequence shown here is derived from an EMBL/GenBank/DDBJ whole genome shotgun (WGS) entry which is preliminary data.</text>
</comment>
<dbReference type="Gene3D" id="3.50.50.60">
    <property type="entry name" value="FAD/NAD(P)-binding domain"/>
    <property type="match status" value="1"/>
</dbReference>
<dbReference type="Gene3D" id="3.90.660.20">
    <property type="entry name" value="Protoporphyrinogen oxidase, mitochondrial, domain 2"/>
    <property type="match status" value="1"/>
</dbReference>
<name>A0A2N5HSI0_9BACI</name>
<dbReference type="InterPro" id="IPR036188">
    <property type="entry name" value="FAD/NAD-bd_sf"/>
</dbReference>
<dbReference type="InterPro" id="IPR004572">
    <property type="entry name" value="Protoporphyrinogen_oxidase"/>
</dbReference>
<dbReference type="SUPFAM" id="SSF54373">
    <property type="entry name" value="FAD-linked reductases, C-terminal domain"/>
    <property type="match status" value="1"/>
</dbReference>
<keyword evidence="9 11" id="KW-0560">Oxidoreductase</keyword>
<dbReference type="NCBIfam" id="TIGR00562">
    <property type="entry name" value="proto_IX_ox"/>
    <property type="match status" value="1"/>
</dbReference>
<dbReference type="PANTHER" id="PTHR42923">
    <property type="entry name" value="PROTOPORPHYRINOGEN OXIDASE"/>
    <property type="match status" value="1"/>
</dbReference>
<sequence length="460" mass="50705">MKTVLVIGGGITGLSAMYELQKWKKTNETDIRLVLAEASDQLGGKIRTIKKDEFIIESGADSIVARKMENTPLIDELGLGEDVVYNATGRSFIYTDGELKLIPEDAVFGIPASIESLAKSTLVSAEGKVAALKDFYTVNETFTKNDSIGSFLEHFLGTELVEKQISPVLSGVYSGKLSDLTLATTLPYLIDYKEQYGSIIKGLEANKQKFKGGERKFLSFKNGLGSLIDAYEEKLDEAEILKNTRVEKIEKDNSCFQVFLNNQKIIEANYVVLSIPNTAAENLINDSELKKEYSNFKNSSLISVYVGFDVPDSLLPADGTGFIAANNDELSCNACTWTSRKWEHTSKSGNLLVRLFYKSSHPSFESLKEMDQEELLGIALEDIHKSLGINAKPVASEVTNWTDQMPNYLKSHPKSVEALENKMASDYPGIILAGCSYYGVGIPDCIQNGIDSARKILETI</sequence>
<dbReference type="OrthoDB" id="9805195at2"/>
<keyword evidence="10 11" id="KW-0350">Heme biosynthesis</keyword>
<comment type="subcellular location">
    <subcellularLocation>
        <location evidence="11">Cytoplasm</location>
    </subcellularLocation>
</comment>
<dbReference type="RefSeq" id="WP_101646497.1">
    <property type="nucleotide sequence ID" value="NZ_PGVE01000017.1"/>
</dbReference>
<protein>
    <recommendedName>
        <fullName evidence="6 11">Coproporphyrinogen III oxidase</fullName>
        <ecNumber evidence="5 11">1.3.3.15</ecNumber>
    </recommendedName>
</protein>
<dbReference type="GO" id="GO:0005737">
    <property type="term" value="C:cytoplasm"/>
    <property type="evidence" value="ECO:0007669"/>
    <property type="project" value="UniProtKB-SubCell"/>
</dbReference>
<dbReference type="PANTHER" id="PTHR42923:SF3">
    <property type="entry name" value="PROTOPORPHYRINOGEN OXIDASE"/>
    <property type="match status" value="1"/>
</dbReference>
<dbReference type="InterPro" id="IPR050464">
    <property type="entry name" value="Zeta_carotene_desat/Oxidored"/>
</dbReference>
<evidence type="ECO:0000313" key="14">
    <source>
        <dbReference type="Proteomes" id="UP000234950"/>
    </source>
</evidence>
<dbReference type="AlphaFoldDB" id="A0A2N5HSI0"/>
<dbReference type="EC" id="1.3.3.15" evidence="5 11"/>
<dbReference type="SUPFAM" id="SSF51905">
    <property type="entry name" value="FAD/NAD(P)-binding domain"/>
    <property type="match status" value="1"/>
</dbReference>
<evidence type="ECO:0000256" key="4">
    <source>
        <dbReference type="ARBA" id="ARBA00008310"/>
    </source>
</evidence>
<keyword evidence="7 11" id="KW-0285">Flavoprotein</keyword>
<dbReference type="Proteomes" id="UP000234950">
    <property type="component" value="Unassembled WGS sequence"/>
</dbReference>
<feature type="domain" description="Amine oxidase" evidence="12">
    <location>
        <begin position="11"/>
        <end position="457"/>
    </location>
</feature>
<dbReference type="Pfam" id="PF01593">
    <property type="entry name" value="Amino_oxidase"/>
    <property type="match status" value="1"/>
</dbReference>
<evidence type="ECO:0000256" key="8">
    <source>
        <dbReference type="ARBA" id="ARBA00022827"/>
    </source>
</evidence>
<evidence type="ECO:0000256" key="6">
    <source>
        <dbReference type="ARBA" id="ARBA00019046"/>
    </source>
</evidence>
<evidence type="ECO:0000256" key="1">
    <source>
        <dbReference type="ARBA" id="ARBA00001755"/>
    </source>
</evidence>
<reference evidence="13 14" key="1">
    <citation type="submission" date="2017-11" db="EMBL/GenBank/DDBJ databases">
        <title>Comparitive Functional Genomics of Dry Heat Resistant strains isolated from the Viking Spacecraft.</title>
        <authorList>
            <person name="Seuylemezian A."/>
            <person name="Cooper K."/>
            <person name="Vaishampayan P."/>
        </authorList>
    </citation>
    <scope>NUCLEOTIDE SEQUENCE [LARGE SCALE GENOMIC DNA]</scope>
    <source>
        <strain evidence="13 14">V32-6</strain>
    </source>
</reference>
<keyword evidence="11" id="KW-0963">Cytoplasm</keyword>
<keyword evidence="8 11" id="KW-0274">FAD</keyword>
<evidence type="ECO:0000256" key="7">
    <source>
        <dbReference type="ARBA" id="ARBA00022630"/>
    </source>
</evidence>
<evidence type="ECO:0000313" key="13">
    <source>
        <dbReference type="EMBL" id="PLS08479.1"/>
    </source>
</evidence>
<comment type="pathway">
    <text evidence="3 11">Porphyrin-containing compound metabolism; protoheme biosynthesis.</text>
</comment>
<dbReference type="UniPathway" id="UPA00252"/>
<dbReference type="EMBL" id="PGVE01000017">
    <property type="protein sequence ID" value="PLS08479.1"/>
    <property type="molecule type" value="Genomic_DNA"/>
</dbReference>
<evidence type="ECO:0000256" key="10">
    <source>
        <dbReference type="ARBA" id="ARBA00023133"/>
    </source>
</evidence>
<dbReference type="InterPro" id="IPR002937">
    <property type="entry name" value="Amino_oxidase"/>
</dbReference>
<dbReference type="GO" id="GO:0006783">
    <property type="term" value="P:heme biosynthetic process"/>
    <property type="evidence" value="ECO:0007669"/>
    <property type="project" value="UniProtKB-UniRule"/>
</dbReference>
<evidence type="ECO:0000256" key="9">
    <source>
        <dbReference type="ARBA" id="ARBA00023002"/>
    </source>
</evidence>
<gene>
    <name evidence="13" type="primary">hemG</name>
    <name evidence="13" type="ORF">CVD27_03505</name>
</gene>
<evidence type="ECO:0000256" key="11">
    <source>
        <dbReference type="RuleBase" id="RU364052"/>
    </source>
</evidence>
<comment type="function">
    <text evidence="11">Involved in coproporphyrin-dependent heme b biosynthesis. Catalyzes the oxidation of coproporphyrinogen III to coproporphyrin III.</text>
</comment>
<comment type="similarity">
    <text evidence="4 11">Belongs to the protoporphyrinogen/coproporphyrinogen oxidase family. Coproporphyrinogen III oxidase subfamily.</text>
</comment>
<comment type="catalytic activity">
    <reaction evidence="1">
        <text>coproporphyrinogen III + 3 O2 = coproporphyrin III + 3 H2O2</text>
        <dbReference type="Rhea" id="RHEA:43436"/>
        <dbReference type="ChEBI" id="CHEBI:15379"/>
        <dbReference type="ChEBI" id="CHEBI:16240"/>
        <dbReference type="ChEBI" id="CHEBI:57309"/>
        <dbReference type="ChEBI" id="CHEBI:131725"/>
        <dbReference type="EC" id="1.3.3.15"/>
    </reaction>
    <physiologicalReaction direction="left-to-right" evidence="1">
        <dbReference type="Rhea" id="RHEA:43437"/>
    </physiologicalReaction>
</comment>
<proteinExistence type="inferred from homology"/>
<dbReference type="GO" id="GO:0004729">
    <property type="term" value="F:oxygen-dependent protoporphyrinogen oxidase activity"/>
    <property type="evidence" value="ECO:0007669"/>
    <property type="project" value="UniProtKB-UniRule"/>
</dbReference>
<evidence type="ECO:0000256" key="5">
    <source>
        <dbReference type="ARBA" id="ARBA00012402"/>
    </source>
</evidence>